<feature type="region of interest" description="Disordered" evidence="1">
    <location>
        <begin position="23"/>
        <end position="72"/>
    </location>
</feature>
<evidence type="ECO:0000313" key="5">
    <source>
        <dbReference type="Proteomes" id="UP001614394"/>
    </source>
</evidence>
<name>A0ABW8BZ98_9ACTN</name>
<dbReference type="EMBL" id="JBITYG010000001">
    <property type="protein sequence ID" value="MFI9099488.1"/>
    <property type="molecule type" value="Genomic_DNA"/>
</dbReference>
<reference evidence="4 5" key="1">
    <citation type="submission" date="2024-10" db="EMBL/GenBank/DDBJ databases">
        <title>The Natural Products Discovery Center: Release of the First 8490 Sequenced Strains for Exploring Actinobacteria Biosynthetic Diversity.</title>
        <authorList>
            <person name="Kalkreuter E."/>
            <person name="Kautsar S.A."/>
            <person name="Yang D."/>
            <person name="Bader C.D."/>
            <person name="Teijaro C.N."/>
            <person name="Fluegel L."/>
            <person name="Davis C.M."/>
            <person name="Simpson J.R."/>
            <person name="Lauterbach L."/>
            <person name="Steele A.D."/>
            <person name="Gui C."/>
            <person name="Meng S."/>
            <person name="Li G."/>
            <person name="Viehrig K."/>
            <person name="Ye F."/>
            <person name="Su P."/>
            <person name="Kiefer A.F."/>
            <person name="Nichols A."/>
            <person name="Cepeda A.J."/>
            <person name="Yan W."/>
            <person name="Fan B."/>
            <person name="Jiang Y."/>
            <person name="Adhikari A."/>
            <person name="Zheng C.-J."/>
            <person name="Schuster L."/>
            <person name="Cowan T.M."/>
            <person name="Smanski M.J."/>
            <person name="Chevrette M.G."/>
            <person name="De Carvalho L.P.S."/>
            <person name="Shen B."/>
        </authorList>
    </citation>
    <scope>NUCLEOTIDE SEQUENCE [LARGE SCALE GENOMIC DNA]</scope>
    <source>
        <strain evidence="4 5">NPDC053399</strain>
    </source>
</reference>
<dbReference type="InterPro" id="IPR039424">
    <property type="entry name" value="SBP_5"/>
</dbReference>
<dbReference type="Pfam" id="PF00496">
    <property type="entry name" value="SBP_bac_5"/>
    <property type="match status" value="1"/>
</dbReference>
<organism evidence="4 5">
    <name type="scientific">Streptomyces fildesensis</name>
    <dbReference type="NCBI Taxonomy" id="375757"/>
    <lineage>
        <taxon>Bacteria</taxon>
        <taxon>Bacillati</taxon>
        <taxon>Actinomycetota</taxon>
        <taxon>Actinomycetes</taxon>
        <taxon>Kitasatosporales</taxon>
        <taxon>Streptomycetaceae</taxon>
        <taxon>Streptomyces</taxon>
    </lineage>
</organism>
<feature type="signal peptide" evidence="2">
    <location>
        <begin position="1"/>
        <end position="25"/>
    </location>
</feature>
<evidence type="ECO:0000256" key="2">
    <source>
        <dbReference type="SAM" id="SignalP"/>
    </source>
</evidence>
<gene>
    <name evidence="4" type="ORF">ACIGXA_03115</name>
</gene>
<accession>A0ABW8BZ98</accession>
<dbReference type="InterPro" id="IPR000914">
    <property type="entry name" value="SBP_5_dom"/>
</dbReference>
<keyword evidence="2" id="KW-0732">Signal</keyword>
<feature type="domain" description="Solute-binding protein family 5" evidence="3">
    <location>
        <begin position="117"/>
        <end position="508"/>
    </location>
</feature>
<proteinExistence type="predicted"/>
<dbReference type="PANTHER" id="PTHR30290:SF83">
    <property type="entry name" value="ABC TRANSPORTER SUBSTRATE-BINDING PROTEIN"/>
    <property type="match status" value="1"/>
</dbReference>
<feature type="chain" id="PRO_5046009667" evidence="2">
    <location>
        <begin position="26"/>
        <end position="596"/>
    </location>
</feature>
<keyword evidence="5" id="KW-1185">Reference proteome</keyword>
<dbReference type="PIRSF" id="PIRSF002741">
    <property type="entry name" value="MppA"/>
    <property type="match status" value="1"/>
</dbReference>
<dbReference type="RefSeq" id="WP_399643873.1">
    <property type="nucleotide sequence ID" value="NZ_JBITYG010000001.1"/>
</dbReference>
<dbReference type="PANTHER" id="PTHR30290">
    <property type="entry name" value="PERIPLASMIC BINDING COMPONENT OF ABC TRANSPORTER"/>
    <property type="match status" value="1"/>
</dbReference>
<dbReference type="Gene3D" id="3.10.105.10">
    <property type="entry name" value="Dipeptide-binding Protein, Domain 3"/>
    <property type="match status" value="1"/>
</dbReference>
<dbReference type="PROSITE" id="PS51257">
    <property type="entry name" value="PROKAR_LIPOPROTEIN"/>
    <property type="match status" value="1"/>
</dbReference>
<dbReference type="Gene3D" id="3.40.190.10">
    <property type="entry name" value="Periplasmic binding protein-like II"/>
    <property type="match status" value="1"/>
</dbReference>
<dbReference type="SUPFAM" id="SSF53850">
    <property type="entry name" value="Periplasmic binding protein-like II"/>
    <property type="match status" value="1"/>
</dbReference>
<sequence length="596" mass="64582">MRRTKATLVAVAAGALMLTACSSGGGGTSKNDTKDKQDQNAKQQQSQITFGDAAASTGPAEEVPGAKPGGTLHALERDSYTHLDPGQIYVSNEGQLATLLHRGLTTYKLDSKGKYSVVGDLATDSGKETDAGKTWTYTLKDGIKFEDGTPITSKDIRWSVERLFAPFITNGPAYLQQWLANTAGSDYRKLLPDGPYKGAHLPDSLLQTPDAKTIVFHFPTAQPDTPYLMAMAGYAVVDSAKDTKEKYDKAPVATGPYKIKSFESGKSMTLVKNTNWDPKTDPARHQYVDTFDITFNHQAPDSTKRLMSDAGENQTSLSFANAVDTKSTPTVVGTSSIFKRTVSGYQPFVGQINFNMKKITDLQVRKALALAIPTKPVWQALGASYGAEYAGGYISPTLAGYQKSDPLGKVAKPDGDQVAAKKILTDAGKLNTKITYAYINTAAGQEYSVAIADALKKAGFDVQRKDLPSDTYYDLIGKVDNPYDIYASAWGADWPSTLTVIPPVFDGRTIADQAPNYSHVNDPKINSDIDRIKAITDPKQAADEWFKLNTYITTEVIPGVPTVFYKQLQLFGSKVGGVVYNNVTSGIDLTKLFVNQ</sequence>
<protein>
    <submittedName>
        <fullName evidence="4">ABC transporter substrate-binding protein</fullName>
    </submittedName>
</protein>
<dbReference type="Proteomes" id="UP001614394">
    <property type="component" value="Unassembled WGS sequence"/>
</dbReference>
<evidence type="ECO:0000259" key="3">
    <source>
        <dbReference type="Pfam" id="PF00496"/>
    </source>
</evidence>
<evidence type="ECO:0000256" key="1">
    <source>
        <dbReference type="SAM" id="MobiDB-lite"/>
    </source>
</evidence>
<evidence type="ECO:0000313" key="4">
    <source>
        <dbReference type="EMBL" id="MFI9099488.1"/>
    </source>
</evidence>
<dbReference type="InterPro" id="IPR030678">
    <property type="entry name" value="Peptide/Ni-bd"/>
</dbReference>
<dbReference type="CDD" id="cd08506">
    <property type="entry name" value="PBP2_clavulanate_OppA2"/>
    <property type="match status" value="1"/>
</dbReference>
<comment type="caution">
    <text evidence="4">The sequence shown here is derived from an EMBL/GenBank/DDBJ whole genome shotgun (WGS) entry which is preliminary data.</text>
</comment>